<reference evidence="3" key="1">
    <citation type="journal article" date="2019" name="Int. J. Syst. Evol. Microbiol.">
        <title>The Global Catalogue of Microorganisms (GCM) 10K type strain sequencing project: providing services to taxonomists for standard genome sequencing and annotation.</title>
        <authorList>
            <consortium name="The Broad Institute Genomics Platform"/>
            <consortium name="The Broad Institute Genome Sequencing Center for Infectious Disease"/>
            <person name="Wu L."/>
            <person name="Ma J."/>
        </authorList>
    </citation>
    <scope>NUCLEOTIDE SEQUENCE [LARGE SCALE GENOMIC DNA]</scope>
    <source>
        <strain evidence="3">KCTC 12708</strain>
    </source>
</reference>
<dbReference type="RefSeq" id="WP_027885709.1">
    <property type="nucleotide sequence ID" value="NZ_BMWY01000011.1"/>
</dbReference>
<comment type="caution">
    <text evidence="2">The sequence shown here is derived from an EMBL/GenBank/DDBJ whole genome shotgun (WGS) entry which is preliminary data.</text>
</comment>
<name>A0ABQ3C1T0_9FLAO</name>
<protein>
    <recommendedName>
        <fullName evidence="4">LTXXQ motif family protein</fullName>
    </recommendedName>
</protein>
<dbReference type="GeneID" id="94370435"/>
<organism evidence="2 3">
    <name type="scientific">Mesonia mobilis</name>
    <dbReference type="NCBI Taxonomy" id="369791"/>
    <lineage>
        <taxon>Bacteria</taxon>
        <taxon>Pseudomonadati</taxon>
        <taxon>Bacteroidota</taxon>
        <taxon>Flavobacteriia</taxon>
        <taxon>Flavobacteriales</taxon>
        <taxon>Flavobacteriaceae</taxon>
        <taxon>Mesonia</taxon>
    </lineage>
</organism>
<evidence type="ECO:0000313" key="3">
    <source>
        <dbReference type="Proteomes" id="UP000615593"/>
    </source>
</evidence>
<keyword evidence="1" id="KW-0732">Signal</keyword>
<dbReference type="EMBL" id="BMWY01000011">
    <property type="protein sequence ID" value="GGZ64662.1"/>
    <property type="molecule type" value="Genomic_DNA"/>
</dbReference>
<evidence type="ECO:0008006" key="4">
    <source>
        <dbReference type="Google" id="ProtNLM"/>
    </source>
</evidence>
<proteinExistence type="predicted"/>
<feature type="chain" id="PRO_5046298394" description="LTXXQ motif family protein" evidence="1">
    <location>
        <begin position="24"/>
        <end position="123"/>
    </location>
</feature>
<accession>A0ABQ3C1T0</accession>
<keyword evidence="3" id="KW-1185">Reference proteome</keyword>
<evidence type="ECO:0000313" key="2">
    <source>
        <dbReference type="EMBL" id="GGZ64662.1"/>
    </source>
</evidence>
<evidence type="ECO:0000256" key="1">
    <source>
        <dbReference type="SAM" id="SignalP"/>
    </source>
</evidence>
<feature type="signal peptide" evidence="1">
    <location>
        <begin position="1"/>
        <end position="23"/>
    </location>
</feature>
<gene>
    <name evidence="2" type="ORF">GCM10008088_27690</name>
</gene>
<sequence>MKKIITLFALTVSLFLTSESLSAQNSKLNRAEIEDKAKKEMVSLDEELDLTTEQEQFVFKQYYSYFTNYNKHLNQKIKDENYKKNKLKFDETLIAQMKKILNEEQFAKFEKLQKNKSQKEILK</sequence>
<dbReference type="Proteomes" id="UP000615593">
    <property type="component" value="Unassembled WGS sequence"/>
</dbReference>